<comment type="function">
    <text evidence="1 8">Tetrapolymerization of the monopyrrole PBG into the hydroxymethylbilane pre-uroporphyrinogen in several discrete steps.</text>
</comment>
<evidence type="ECO:0000256" key="4">
    <source>
        <dbReference type="ARBA" id="ARBA00011245"/>
    </source>
</evidence>
<comment type="subunit">
    <text evidence="4 8">Monomer.</text>
</comment>
<feature type="modified residue" description="S-(dipyrrolylmethanemethyl)cysteine" evidence="8">
    <location>
        <position position="237"/>
    </location>
</feature>
<dbReference type="UniPathway" id="UPA00251">
    <property type="reaction ID" value="UER00319"/>
</dbReference>
<dbReference type="PRINTS" id="PR00151">
    <property type="entry name" value="PORPHBDMNASE"/>
</dbReference>
<dbReference type="GO" id="GO:0006782">
    <property type="term" value="P:protoporphyrinogen IX biosynthetic process"/>
    <property type="evidence" value="ECO:0007669"/>
    <property type="project" value="UniProtKB-UniRule"/>
</dbReference>
<dbReference type="Pfam" id="PF01379">
    <property type="entry name" value="Porphobil_deam"/>
    <property type="match status" value="1"/>
</dbReference>
<dbReference type="InterPro" id="IPR036803">
    <property type="entry name" value="Porphobilinogen_deaminase_C_sf"/>
</dbReference>
<dbReference type="AlphaFoldDB" id="A0A368C778"/>
<evidence type="ECO:0000256" key="6">
    <source>
        <dbReference type="ARBA" id="ARBA00023244"/>
    </source>
</evidence>
<organism evidence="11 12">
    <name type="scientific">SAR86 cluster bacterium</name>
    <dbReference type="NCBI Taxonomy" id="2030880"/>
    <lineage>
        <taxon>Bacteria</taxon>
        <taxon>Pseudomonadati</taxon>
        <taxon>Pseudomonadota</taxon>
        <taxon>Gammaproteobacteria</taxon>
        <taxon>SAR86 cluster</taxon>
    </lineage>
</organism>
<dbReference type="PANTHER" id="PTHR11557:SF0">
    <property type="entry name" value="PORPHOBILINOGEN DEAMINASE"/>
    <property type="match status" value="1"/>
</dbReference>
<dbReference type="EMBL" id="QOPI01000003">
    <property type="protein sequence ID" value="RCL45373.1"/>
    <property type="molecule type" value="Genomic_DNA"/>
</dbReference>
<dbReference type="GO" id="GO:0005737">
    <property type="term" value="C:cytoplasm"/>
    <property type="evidence" value="ECO:0007669"/>
    <property type="project" value="UniProtKB-UniRule"/>
</dbReference>
<dbReference type="InterPro" id="IPR022419">
    <property type="entry name" value="Porphobilin_deaminase_cofac_BS"/>
</dbReference>
<dbReference type="Pfam" id="PF03900">
    <property type="entry name" value="Porphobil_deamC"/>
    <property type="match status" value="1"/>
</dbReference>
<evidence type="ECO:0000259" key="9">
    <source>
        <dbReference type="Pfam" id="PF01379"/>
    </source>
</evidence>
<sequence>MKIRIATRKSELAILQAKYVANKLSKLNNIDTELVPLLSDGDQTEKPLHEIGGKGLFVNKLESALLADEADIAVHSLKDVPATLDKKFKIAAVFERESPSDILLSKDGATLTNMTSESVIGTSSPRRKSQILNLRPDIKTTPVRGNIATRIEKLNRGDFDGLIVAKAALNRLNIKLDHSYECSLDEMLPAASQGFIAAECLSSNTQIVNILNQINNEDEFRLAIAERKFVAELNGNCLSPIAVYCVHKNNKVSVKAKVLSQNGSEKIYKEIESDITNLNTDITYLAKDFIKNNANKIILKS</sequence>
<dbReference type="EC" id="2.5.1.61" evidence="8"/>
<evidence type="ECO:0000256" key="7">
    <source>
        <dbReference type="ARBA" id="ARBA00048169"/>
    </source>
</evidence>
<accession>A0A368C778</accession>
<comment type="caution">
    <text evidence="11">The sequence shown here is derived from an EMBL/GenBank/DDBJ whole genome shotgun (WGS) entry which is preliminary data.</text>
</comment>
<comment type="similarity">
    <text evidence="3 8">Belongs to the HMBS family.</text>
</comment>
<dbReference type="PIRSF" id="PIRSF001438">
    <property type="entry name" value="4pyrrol_synth_OHMeBilane_synth"/>
    <property type="match status" value="1"/>
</dbReference>
<evidence type="ECO:0000256" key="3">
    <source>
        <dbReference type="ARBA" id="ARBA00005638"/>
    </source>
</evidence>
<feature type="domain" description="Porphobilinogen deaminase C-terminal" evidence="10">
    <location>
        <begin position="222"/>
        <end position="275"/>
    </location>
</feature>
<keyword evidence="5 8" id="KW-0808">Transferase</keyword>
<keyword evidence="6 8" id="KW-0627">Porphyrin biosynthesis</keyword>
<dbReference type="NCBIfam" id="TIGR00212">
    <property type="entry name" value="hemC"/>
    <property type="match status" value="1"/>
</dbReference>
<dbReference type="Proteomes" id="UP000252915">
    <property type="component" value="Unassembled WGS sequence"/>
</dbReference>
<evidence type="ECO:0000256" key="1">
    <source>
        <dbReference type="ARBA" id="ARBA00002869"/>
    </source>
</evidence>
<dbReference type="PROSITE" id="PS00533">
    <property type="entry name" value="PORPHOBILINOGEN_DEAM"/>
    <property type="match status" value="1"/>
</dbReference>
<dbReference type="InterPro" id="IPR022417">
    <property type="entry name" value="Porphobilin_deaminase_N"/>
</dbReference>
<evidence type="ECO:0000256" key="2">
    <source>
        <dbReference type="ARBA" id="ARBA00004735"/>
    </source>
</evidence>
<evidence type="ECO:0000256" key="5">
    <source>
        <dbReference type="ARBA" id="ARBA00022679"/>
    </source>
</evidence>
<reference evidence="11 12" key="1">
    <citation type="journal article" date="2018" name="Microbiome">
        <title>Fine metagenomic profile of the Mediterranean stratified and mixed water columns revealed by assembly and recruitment.</title>
        <authorList>
            <person name="Haro-Moreno J.M."/>
            <person name="Lopez-Perez M."/>
            <person name="De La Torre J.R."/>
            <person name="Picazo A."/>
            <person name="Camacho A."/>
            <person name="Rodriguez-Valera F."/>
        </authorList>
    </citation>
    <scope>NUCLEOTIDE SEQUENCE [LARGE SCALE GENOMIC DNA]</scope>
    <source>
        <strain evidence="11">MED-G78</strain>
    </source>
</reference>
<dbReference type="FunFam" id="3.40.190.10:FF:000005">
    <property type="entry name" value="Porphobilinogen deaminase"/>
    <property type="match status" value="1"/>
</dbReference>
<protein>
    <recommendedName>
        <fullName evidence="8">Porphobilinogen deaminase</fullName>
        <shortName evidence="8">PBG</shortName>
        <ecNumber evidence="8">2.5.1.61</ecNumber>
    </recommendedName>
    <alternativeName>
        <fullName evidence="8">Hydroxymethylbilane synthase</fullName>
        <shortName evidence="8">HMBS</shortName>
    </alternativeName>
    <alternativeName>
        <fullName evidence="8">Pre-uroporphyrinogen synthase</fullName>
    </alternativeName>
</protein>
<evidence type="ECO:0000259" key="10">
    <source>
        <dbReference type="Pfam" id="PF03900"/>
    </source>
</evidence>
<dbReference type="Gene3D" id="3.40.190.10">
    <property type="entry name" value="Periplasmic binding protein-like II"/>
    <property type="match status" value="2"/>
</dbReference>
<dbReference type="GO" id="GO:0004418">
    <property type="term" value="F:hydroxymethylbilane synthase activity"/>
    <property type="evidence" value="ECO:0007669"/>
    <property type="project" value="UniProtKB-UniRule"/>
</dbReference>
<dbReference type="Gene3D" id="3.30.160.40">
    <property type="entry name" value="Porphobilinogen deaminase, C-terminal domain"/>
    <property type="match status" value="1"/>
</dbReference>
<comment type="cofactor">
    <cofactor evidence="8">
        <name>dipyrromethane</name>
        <dbReference type="ChEBI" id="CHEBI:60342"/>
    </cofactor>
    <text evidence="8">Binds 1 dipyrromethane group covalently.</text>
</comment>
<dbReference type="InterPro" id="IPR022418">
    <property type="entry name" value="Porphobilinogen_deaminase_C"/>
</dbReference>
<dbReference type="PANTHER" id="PTHR11557">
    <property type="entry name" value="PORPHOBILINOGEN DEAMINASE"/>
    <property type="match status" value="1"/>
</dbReference>
<dbReference type="SUPFAM" id="SSF53850">
    <property type="entry name" value="Periplasmic binding protein-like II"/>
    <property type="match status" value="1"/>
</dbReference>
<comment type="pathway">
    <text evidence="2">Porphyrin-containing compound metabolism; protoporphyrin-IX biosynthesis; coproporphyrinogen-III from 5-aminolevulinate: step 2/4.</text>
</comment>
<comment type="miscellaneous">
    <text evidence="8">The porphobilinogen subunits are added to the dipyrromethane group.</text>
</comment>
<dbReference type="HAMAP" id="MF_00260">
    <property type="entry name" value="Porphobil_deam"/>
    <property type="match status" value="1"/>
</dbReference>
<dbReference type="SUPFAM" id="SSF54782">
    <property type="entry name" value="Porphobilinogen deaminase (hydroxymethylbilane synthase), C-terminal domain"/>
    <property type="match status" value="1"/>
</dbReference>
<dbReference type="InterPro" id="IPR000860">
    <property type="entry name" value="HemC"/>
</dbReference>
<proteinExistence type="inferred from homology"/>
<gene>
    <name evidence="8" type="primary">hemC</name>
    <name evidence="11" type="ORF">DBW92_01235</name>
</gene>
<evidence type="ECO:0000256" key="8">
    <source>
        <dbReference type="HAMAP-Rule" id="MF_00260"/>
    </source>
</evidence>
<evidence type="ECO:0000313" key="12">
    <source>
        <dbReference type="Proteomes" id="UP000252915"/>
    </source>
</evidence>
<comment type="catalytic activity">
    <reaction evidence="7 8">
        <text>4 porphobilinogen + H2O = hydroxymethylbilane + 4 NH4(+)</text>
        <dbReference type="Rhea" id="RHEA:13185"/>
        <dbReference type="ChEBI" id="CHEBI:15377"/>
        <dbReference type="ChEBI" id="CHEBI:28938"/>
        <dbReference type="ChEBI" id="CHEBI:57845"/>
        <dbReference type="ChEBI" id="CHEBI:58126"/>
        <dbReference type="EC" id="2.5.1.61"/>
    </reaction>
</comment>
<evidence type="ECO:0000313" key="11">
    <source>
        <dbReference type="EMBL" id="RCL45373.1"/>
    </source>
</evidence>
<feature type="domain" description="Porphobilinogen deaminase N-terminal" evidence="9">
    <location>
        <begin position="3"/>
        <end position="207"/>
    </location>
</feature>
<name>A0A368C778_9GAMM</name>